<name>A0A5B7CIE6_PORTR</name>
<feature type="compositionally biased region" description="Basic and acidic residues" evidence="1">
    <location>
        <begin position="108"/>
        <end position="137"/>
    </location>
</feature>
<dbReference type="EMBL" id="VSRR010000061">
    <property type="protein sequence ID" value="MPC09269.1"/>
    <property type="molecule type" value="Genomic_DNA"/>
</dbReference>
<keyword evidence="3" id="KW-1185">Reference proteome</keyword>
<gene>
    <name evidence="2" type="ORF">E2C01_001874</name>
</gene>
<dbReference type="Proteomes" id="UP000324222">
    <property type="component" value="Unassembled WGS sequence"/>
</dbReference>
<organism evidence="2 3">
    <name type="scientific">Portunus trituberculatus</name>
    <name type="common">Swimming crab</name>
    <name type="synonym">Neptunus trituberculatus</name>
    <dbReference type="NCBI Taxonomy" id="210409"/>
    <lineage>
        <taxon>Eukaryota</taxon>
        <taxon>Metazoa</taxon>
        <taxon>Ecdysozoa</taxon>
        <taxon>Arthropoda</taxon>
        <taxon>Crustacea</taxon>
        <taxon>Multicrustacea</taxon>
        <taxon>Malacostraca</taxon>
        <taxon>Eumalacostraca</taxon>
        <taxon>Eucarida</taxon>
        <taxon>Decapoda</taxon>
        <taxon>Pleocyemata</taxon>
        <taxon>Brachyura</taxon>
        <taxon>Eubrachyura</taxon>
        <taxon>Portunoidea</taxon>
        <taxon>Portunidae</taxon>
        <taxon>Portuninae</taxon>
        <taxon>Portunus</taxon>
    </lineage>
</organism>
<evidence type="ECO:0000313" key="3">
    <source>
        <dbReference type="Proteomes" id="UP000324222"/>
    </source>
</evidence>
<evidence type="ECO:0000256" key="1">
    <source>
        <dbReference type="SAM" id="MobiDB-lite"/>
    </source>
</evidence>
<accession>A0A5B7CIE6</accession>
<sequence length="137" mass="15457">MLVYFPDARDAQDDCGYVVIFFLQHPFPLPWLHATFGPSLVFPSAFLNPPSTYLRCASPAQECRHHLQEAMSSPFPSSCQTTCLLFLLFVTRNTHPGRRRDTALATVDGKERQDGREEGTRAGGDDTWEAEQRARGR</sequence>
<proteinExistence type="predicted"/>
<evidence type="ECO:0000313" key="2">
    <source>
        <dbReference type="EMBL" id="MPC09269.1"/>
    </source>
</evidence>
<protein>
    <submittedName>
        <fullName evidence="2">Uncharacterized protein</fullName>
    </submittedName>
</protein>
<comment type="caution">
    <text evidence="2">The sequence shown here is derived from an EMBL/GenBank/DDBJ whole genome shotgun (WGS) entry which is preliminary data.</text>
</comment>
<dbReference type="AlphaFoldDB" id="A0A5B7CIE6"/>
<feature type="region of interest" description="Disordered" evidence="1">
    <location>
        <begin position="100"/>
        <end position="137"/>
    </location>
</feature>
<reference evidence="2 3" key="1">
    <citation type="submission" date="2019-05" db="EMBL/GenBank/DDBJ databases">
        <title>Another draft genome of Portunus trituberculatus and its Hox gene families provides insights of decapod evolution.</title>
        <authorList>
            <person name="Jeong J.-H."/>
            <person name="Song I."/>
            <person name="Kim S."/>
            <person name="Choi T."/>
            <person name="Kim D."/>
            <person name="Ryu S."/>
            <person name="Kim W."/>
        </authorList>
    </citation>
    <scope>NUCLEOTIDE SEQUENCE [LARGE SCALE GENOMIC DNA]</scope>
    <source>
        <tissue evidence="2">Muscle</tissue>
    </source>
</reference>